<gene>
    <name evidence="1" type="ORF">Aco04nite_22910</name>
</gene>
<dbReference type="AlphaFoldDB" id="A0A919SE20"/>
<sequence>MPYGIVLLPDPATSATLTALATTIGAAAGPLNLAGPKAPPHVSVLHIDTEDRAPLDAWLHAHPGPLTVKIIGLLFAAVPAGDYYVPTGGSYFGLEIVRRPDLDALHSSALALPAGPPLGNVGPDFRPHITLGMVSGTPHLPDLATIPAGELTLTPVVGRIGPFGSFPGLAP</sequence>
<evidence type="ECO:0000313" key="2">
    <source>
        <dbReference type="Proteomes" id="UP000680865"/>
    </source>
</evidence>
<dbReference type="SUPFAM" id="SSF55144">
    <property type="entry name" value="LigT-like"/>
    <property type="match status" value="1"/>
</dbReference>
<dbReference type="RefSeq" id="WP_212997154.1">
    <property type="nucleotide sequence ID" value="NZ_BAAATW010000003.1"/>
</dbReference>
<keyword evidence="2" id="KW-1185">Reference proteome</keyword>
<protein>
    <recommendedName>
        <fullName evidence="3">2'-5' RNA ligase</fullName>
    </recommendedName>
</protein>
<evidence type="ECO:0000313" key="1">
    <source>
        <dbReference type="EMBL" id="GIM70935.1"/>
    </source>
</evidence>
<reference evidence="1" key="1">
    <citation type="submission" date="2021-03" db="EMBL/GenBank/DDBJ databases">
        <title>Whole genome shotgun sequence of Actinoplanes consettensis NBRC 14913.</title>
        <authorList>
            <person name="Komaki H."/>
            <person name="Tamura T."/>
        </authorList>
    </citation>
    <scope>NUCLEOTIDE SEQUENCE</scope>
    <source>
        <strain evidence="1">NBRC 14913</strain>
    </source>
</reference>
<dbReference type="EMBL" id="BOQP01000008">
    <property type="protein sequence ID" value="GIM70935.1"/>
    <property type="molecule type" value="Genomic_DNA"/>
</dbReference>
<dbReference type="InterPro" id="IPR009097">
    <property type="entry name" value="Cyclic_Pdiesterase"/>
</dbReference>
<name>A0A919SE20_9ACTN</name>
<proteinExistence type="predicted"/>
<dbReference type="Proteomes" id="UP000680865">
    <property type="component" value="Unassembled WGS sequence"/>
</dbReference>
<organism evidence="1 2">
    <name type="scientific">Winogradskya consettensis</name>
    <dbReference type="NCBI Taxonomy" id="113560"/>
    <lineage>
        <taxon>Bacteria</taxon>
        <taxon>Bacillati</taxon>
        <taxon>Actinomycetota</taxon>
        <taxon>Actinomycetes</taxon>
        <taxon>Micromonosporales</taxon>
        <taxon>Micromonosporaceae</taxon>
        <taxon>Winogradskya</taxon>
    </lineage>
</organism>
<evidence type="ECO:0008006" key="3">
    <source>
        <dbReference type="Google" id="ProtNLM"/>
    </source>
</evidence>
<comment type="caution">
    <text evidence="1">The sequence shown here is derived from an EMBL/GenBank/DDBJ whole genome shotgun (WGS) entry which is preliminary data.</text>
</comment>
<accession>A0A919SE20</accession>